<dbReference type="Gene3D" id="3.40.50.1240">
    <property type="entry name" value="Phosphoglycerate mutase-like"/>
    <property type="match status" value="1"/>
</dbReference>
<dbReference type="KEGG" id="rva:Rvan_0368"/>
<proteinExistence type="predicted"/>
<gene>
    <name evidence="2" type="ordered locus">Rvan_0368</name>
</gene>
<name>E3I7N8_RHOVT</name>
<dbReference type="SUPFAM" id="SSF53254">
    <property type="entry name" value="Phosphoglycerate mutase-like"/>
    <property type="match status" value="1"/>
</dbReference>
<dbReference type="Pfam" id="PF00300">
    <property type="entry name" value="His_Phos_1"/>
    <property type="match status" value="1"/>
</dbReference>
<keyword evidence="3" id="KW-1185">Reference proteome</keyword>
<dbReference type="EMBL" id="CP002292">
    <property type="protein sequence ID" value="ADP69654.1"/>
    <property type="molecule type" value="Genomic_DNA"/>
</dbReference>
<feature type="compositionally biased region" description="Basic and acidic residues" evidence="1">
    <location>
        <begin position="11"/>
        <end position="28"/>
    </location>
</feature>
<dbReference type="HOGENOM" id="CLU_084603_2_3_5"/>
<evidence type="ECO:0000313" key="3">
    <source>
        <dbReference type="Proteomes" id="UP000001399"/>
    </source>
</evidence>
<dbReference type="OrthoDB" id="9810154at2"/>
<dbReference type="Proteomes" id="UP000001399">
    <property type="component" value="Chromosome"/>
</dbReference>
<sequence length="188" mass="20582">MKTVTLFRHAKSGDKDNPNLDDFDRPLSDRGLKAAPKMGAALRDRGVRPELILCSPSVRTRQTLTLASAAAWDNPPAECFETRIYEAGERTLLKLLRDCPEEADHVMLVGHNPGLQDLAVTFAQPGSAERHAIKDKLPTAAIVSFEFDAEAWNDLEPGEGRVRLFITPNTLPPIGQANTAPPYGQGQE</sequence>
<accession>E3I7N8</accession>
<dbReference type="SMART" id="SM00855">
    <property type="entry name" value="PGAM"/>
    <property type="match status" value="1"/>
</dbReference>
<protein>
    <submittedName>
        <fullName evidence="2">Putative phosphohistidine phosphatase, SixA</fullName>
    </submittedName>
</protein>
<dbReference type="PANTHER" id="PTHR47623">
    <property type="entry name" value="OS09G0287300 PROTEIN"/>
    <property type="match status" value="1"/>
</dbReference>
<dbReference type="InterPro" id="IPR029033">
    <property type="entry name" value="His_PPase_superfam"/>
</dbReference>
<dbReference type="STRING" id="648757.Rvan_0368"/>
<reference evidence="3" key="1">
    <citation type="journal article" date="2011" name="J. Bacteriol.">
        <title>Genome sequences of eight morphologically diverse alphaproteobacteria.</title>
        <authorList>
            <consortium name="US DOE Joint Genome Institute"/>
            <person name="Brown P.J."/>
            <person name="Kysela D.T."/>
            <person name="Buechlein A."/>
            <person name="Hemmerich C."/>
            <person name="Brun Y.V."/>
        </authorList>
    </citation>
    <scope>NUCLEOTIDE SEQUENCE [LARGE SCALE GENOMIC DNA]</scope>
    <source>
        <strain evidence="3">ATCC 17100 / ATH 3.1.1 / DSM 162 / LMG 4299</strain>
    </source>
</reference>
<organism evidence="2 3">
    <name type="scientific">Rhodomicrobium vannielii (strain ATCC 17100 / DSM 162 / LMG 4299 / NCIMB 10020 / ATH 3.1.1)</name>
    <dbReference type="NCBI Taxonomy" id="648757"/>
    <lineage>
        <taxon>Bacteria</taxon>
        <taxon>Pseudomonadati</taxon>
        <taxon>Pseudomonadota</taxon>
        <taxon>Alphaproteobacteria</taxon>
        <taxon>Hyphomicrobiales</taxon>
        <taxon>Hyphomicrobiaceae</taxon>
        <taxon>Rhodomicrobium</taxon>
    </lineage>
</organism>
<dbReference type="CDD" id="cd07067">
    <property type="entry name" value="HP_PGM_like"/>
    <property type="match status" value="1"/>
</dbReference>
<evidence type="ECO:0000313" key="2">
    <source>
        <dbReference type="EMBL" id="ADP69654.1"/>
    </source>
</evidence>
<dbReference type="InterPro" id="IPR013078">
    <property type="entry name" value="His_Pase_superF_clade-1"/>
</dbReference>
<dbReference type="RefSeq" id="WP_013418061.1">
    <property type="nucleotide sequence ID" value="NC_014664.1"/>
</dbReference>
<dbReference type="PANTHER" id="PTHR47623:SF1">
    <property type="entry name" value="OS09G0287300 PROTEIN"/>
    <property type="match status" value="1"/>
</dbReference>
<feature type="region of interest" description="Disordered" evidence="1">
    <location>
        <begin position="1"/>
        <end position="28"/>
    </location>
</feature>
<dbReference type="AlphaFoldDB" id="E3I7N8"/>
<dbReference type="eggNOG" id="COG2062">
    <property type="taxonomic scope" value="Bacteria"/>
</dbReference>
<evidence type="ECO:0000256" key="1">
    <source>
        <dbReference type="SAM" id="MobiDB-lite"/>
    </source>
</evidence>